<feature type="chain" id="PRO_5025615544" evidence="2">
    <location>
        <begin position="23"/>
        <end position="98"/>
    </location>
</feature>
<dbReference type="GeneID" id="113447180"/>
<evidence type="ECO:0000313" key="4">
    <source>
        <dbReference type="Ensembl" id="ENSPTXP00000026461.1"/>
    </source>
</evidence>
<sequence>MIKPTFCVFFVLLACCVVLMQGLPTTNKCLCREGMLSVNMGRVAKIEYYRPTSSCDQEELLVTFKNGQKLCLNVKGDQGRRIKEAIMKKRNVNQGSSD</sequence>
<reference evidence="4" key="2">
    <citation type="submission" date="2025-09" db="UniProtKB">
        <authorList>
            <consortium name="Ensembl"/>
        </authorList>
    </citation>
    <scope>IDENTIFICATION</scope>
</reference>
<dbReference type="Gene3D" id="2.40.50.40">
    <property type="match status" value="1"/>
</dbReference>
<dbReference type="InterPro" id="IPR001811">
    <property type="entry name" value="Chemokine_IL8-like_dom"/>
</dbReference>
<dbReference type="OrthoDB" id="8872899at2759"/>
<reference evidence="4" key="1">
    <citation type="submission" date="2025-08" db="UniProtKB">
        <authorList>
            <consortium name="Ensembl"/>
        </authorList>
    </citation>
    <scope>IDENTIFICATION</scope>
</reference>
<evidence type="ECO:0000256" key="1">
    <source>
        <dbReference type="ARBA" id="ARBA00022514"/>
    </source>
</evidence>
<dbReference type="KEGG" id="ptex:113447180"/>
<dbReference type="RefSeq" id="XP_026573006.1">
    <property type="nucleotide sequence ID" value="XM_026717221.1"/>
</dbReference>
<evidence type="ECO:0000313" key="5">
    <source>
        <dbReference type="Proteomes" id="UP000472273"/>
    </source>
</evidence>
<dbReference type="SUPFAM" id="SSF54117">
    <property type="entry name" value="Interleukin 8-like chemokines"/>
    <property type="match status" value="1"/>
</dbReference>
<organism evidence="4 5">
    <name type="scientific">Pseudonaja textilis</name>
    <name type="common">Eastern brown snake</name>
    <dbReference type="NCBI Taxonomy" id="8673"/>
    <lineage>
        <taxon>Eukaryota</taxon>
        <taxon>Metazoa</taxon>
        <taxon>Chordata</taxon>
        <taxon>Craniata</taxon>
        <taxon>Vertebrata</taxon>
        <taxon>Euteleostomi</taxon>
        <taxon>Lepidosauria</taxon>
        <taxon>Squamata</taxon>
        <taxon>Bifurcata</taxon>
        <taxon>Unidentata</taxon>
        <taxon>Episquamata</taxon>
        <taxon>Toxicofera</taxon>
        <taxon>Serpentes</taxon>
        <taxon>Colubroidea</taxon>
        <taxon>Elapidae</taxon>
        <taxon>Hydrophiinae</taxon>
        <taxon>Pseudonaja</taxon>
    </lineage>
</organism>
<keyword evidence="5" id="KW-1185">Reference proteome</keyword>
<dbReference type="Ensembl" id="ENSPTXT00000027273.1">
    <property type="protein sequence ID" value="ENSPTXP00000026461.1"/>
    <property type="gene ID" value="ENSPTXG00000018301.1"/>
</dbReference>
<dbReference type="GeneTree" id="ENSGT00990000210290"/>
<protein>
    <submittedName>
        <fullName evidence="4">Growth-regulated alpha protein-like</fullName>
    </submittedName>
</protein>
<proteinExistence type="predicted"/>
<keyword evidence="2" id="KW-0732">Signal</keyword>
<dbReference type="GO" id="GO:0006955">
    <property type="term" value="P:immune response"/>
    <property type="evidence" value="ECO:0007669"/>
    <property type="project" value="InterPro"/>
</dbReference>
<dbReference type="GO" id="GO:0008009">
    <property type="term" value="F:chemokine activity"/>
    <property type="evidence" value="ECO:0007669"/>
    <property type="project" value="InterPro"/>
</dbReference>
<evidence type="ECO:0000259" key="3">
    <source>
        <dbReference type="SMART" id="SM00199"/>
    </source>
</evidence>
<dbReference type="Proteomes" id="UP000472273">
    <property type="component" value="Unplaced"/>
</dbReference>
<dbReference type="InterPro" id="IPR036048">
    <property type="entry name" value="Interleukin_8-like_sf"/>
</dbReference>
<dbReference type="OMA" id="RISTVGW"/>
<dbReference type="AlphaFoldDB" id="A0A670ZU80"/>
<keyword evidence="1" id="KW-0202">Cytokine</keyword>
<gene>
    <name evidence="4" type="primary">LOC113447180</name>
</gene>
<dbReference type="SMART" id="SM00199">
    <property type="entry name" value="SCY"/>
    <property type="match status" value="1"/>
</dbReference>
<evidence type="ECO:0000256" key="2">
    <source>
        <dbReference type="SAM" id="SignalP"/>
    </source>
</evidence>
<feature type="signal peptide" evidence="2">
    <location>
        <begin position="1"/>
        <end position="22"/>
    </location>
</feature>
<name>A0A670ZU80_PSETE</name>
<accession>A0A670ZU80</accession>
<feature type="domain" description="Chemokine interleukin-8-like" evidence="3">
    <location>
        <begin position="26"/>
        <end position="89"/>
    </location>
</feature>
<dbReference type="Pfam" id="PF00048">
    <property type="entry name" value="IL8"/>
    <property type="match status" value="1"/>
</dbReference>
<dbReference type="GO" id="GO:0005615">
    <property type="term" value="C:extracellular space"/>
    <property type="evidence" value="ECO:0007669"/>
    <property type="project" value="UniProtKB-KW"/>
</dbReference>
<dbReference type="PROSITE" id="PS51257">
    <property type="entry name" value="PROKAR_LIPOPROTEIN"/>
    <property type="match status" value="1"/>
</dbReference>